<reference evidence="2 3" key="1">
    <citation type="journal article" date="2011" name="J. Bacteriol.">
        <title>Draft genome sequence of Caloramator australicus strain RC3T, a thermoanaerobe from the Great Artesian Basin of Australia.</title>
        <authorList>
            <person name="Ogg C.D."/>
            <person name="Patel B.K.C."/>
        </authorList>
    </citation>
    <scope>NUCLEOTIDE SEQUENCE [LARGE SCALE GENOMIC DNA]</scope>
    <source>
        <strain evidence="2 3">RC3</strain>
    </source>
</reference>
<dbReference type="STRING" id="857293.CAAU_1805"/>
<feature type="transmembrane region" description="Helical" evidence="1">
    <location>
        <begin position="12"/>
        <end position="27"/>
    </location>
</feature>
<keyword evidence="1" id="KW-0812">Transmembrane</keyword>
<gene>
    <name evidence="2" type="ORF">CAAU_1805</name>
</gene>
<comment type="caution">
    <text evidence="2">The sequence shown here is derived from an EMBL/GenBank/DDBJ whole genome shotgun (WGS) entry which is preliminary data.</text>
</comment>
<feature type="transmembrane region" description="Helical" evidence="1">
    <location>
        <begin position="47"/>
        <end position="63"/>
    </location>
</feature>
<dbReference type="EMBL" id="CAKP01000096">
    <property type="protein sequence ID" value="CCJ33889.1"/>
    <property type="molecule type" value="Genomic_DNA"/>
</dbReference>
<evidence type="ECO:0000313" key="3">
    <source>
        <dbReference type="Proteomes" id="UP000007652"/>
    </source>
</evidence>
<evidence type="ECO:0000256" key="1">
    <source>
        <dbReference type="SAM" id="Phobius"/>
    </source>
</evidence>
<accession>I7KV76</accession>
<dbReference type="OrthoDB" id="1928511at2"/>
<keyword evidence="3" id="KW-1185">Reference proteome</keyword>
<protein>
    <submittedName>
        <fullName evidence="2">Uncharacterized protein</fullName>
    </submittedName>
</protein>
<organism evidence="2 3">
    <name type="scientific">Caloramator australicus RC3</name>
    <dbReference type="NCBI Taxonomy" id="857293"/>
    <lineage>
        <taxon>Bacteria</taxon>
        <taxon>Bacillati</taxon>
        <taxon>Bacillota</taxon>
        <taxon>Clostridia</taxon>
        <taxon>Eubacteriales</taxon>
        <taxon>Clostridiaceae</taxon>
        <taxon>Caloramator</taxon>
    </lineage>
</organism>
<dbReference type="AlphaFoldDB" id="I7KV76"/>
<sequence>MSKKCGCYKGSDFYNLLALLLIILQFGKRPDHSGSHHDGGDLLDNSLLFVISLFLIVCGCCGFKRGCTAD</sequence>
<evidence type="ECO:0000313" key="2">
    <source>
        <dbReference type="EMBL" id="CCJ33889.1"/>
    </source>
</evidence>
<name>I7KV76_9CLOT</name>
<keyword evidence="1" id="KW-1133">Transmembrane helix</keyword>
<dbReference type="RefSeq" id="WP_008909147.1">
    <property type="nucleotide sequence ID" value="NZ_CAKP01000096.1"/>
</dbReference>
<dbReference type="Proteomes" id="UP000007652">
    <property type="component" value="Unassembled WGS sequence"/>
</dbReference>
<proteinExistence type="predicted"/>
<keyword evidence="1" id="KW-0472">Membrane</keyword>